<dbReference type="InterPro" id="IPR001128">
    <property type="entry name" value="Cyt_P450"/>
</dbReference>
<dbReference type="AlphaFoldDB" id="E3LDN4"/>
<dbReference type="RefSeq" id="XP_003117926.1">
    <property type="nucleotide sequence ID" value="XM_003117878.1"/>
</dbReference>
<keyword evidence="5 6" id="KW-0349">Heme</keyword>
<dbReference type="PRINTS" id="PR00463">
    <property type="entry name" value="EP450I"/>
</dbReference>
<reference evidence="8" key="1">
    <citation type="submission" date="2007-07" db="EMBL/GenBank/DDBJ databases">
        <title>PCAP assembly of the Caenorhabditis remanei genome.</title>
        <authorList>
            <consortium name="The Caenorhabditis remanei Sequencing Consortium"/>
            <person name="Wilson R.K."/>
        </authorList>
    </citation>
    <scope>NUCLEOTIDE SEQUENCE [LARGE SCALE GENOMIC DNA]</scope>
    <source>
        <strain evidence="8">PB4641</strain>
    </source>
</reference>
<dbReference type="Gene3D" id="1.10.630.10">
    <property type="entry name" value="Cytochrome P450"/>
    <property type="match status" value="1"/>
</dbReference>
<feature type="transmembrane region" description="Helical" evidence="7">
    <location>
        <begin position="46"/>
        <end position="64"/>
    </location>
</feature>
<dbReference type="GO" id="GO:0040024">
    <property type="term" value="P:dauer larval development"/>
    <property type="evidence" value="ECO:0007669"/>
    <property type="project" value="EnsemblMetazoa"/>
</dbReference>
<dbReference type="GO" id="GO:0030334">
    <property type="term" value="P:regulation of cell migration"/>
    <property type="evidence" value="ECO:0007669"/>
    <property type="project" value="EnsemblMetazoa"/>
</dbReference>
<dbReference type="InterPro" id="IPR017972">
    <property type="entry name" value="Cyt_P450_CS"/>
</dbReference>
<evidence type="ECO:0000313" key="9">
    <source>
        <dbReference type="EMBL" id="KAF1748067.1"/>
    </source>
</evidence>
<dbReference type="GO" id="GO:0016712">
    <property type="term" value="F:oxidoreductase activity, acting on paired donors, with incorporation or reduction of molecular oxygen, reduced flavin or flavoprotein as one donor, and incorporation of one atom of oxygen"/>
    <property type="evidence" value="ECO:0007669"/>
    <property type="project" value="TreeGrafter"/>
</dbReference>
<dbReference type="OMA" id="QGDFMSH"/>
<dbReference type="Proteomes" id="UP000008281">
    <property type="component" value="Unassembled WGS sequence"/>
</dbReference>
<dbReference type="eggNOG" id="KOG0156">
    <property type="taxonomic scope" value="Eukaryota"/>
</dbReference>
<keyword evidence="7" id="KW-0472">Membrane</keyword>
<dbReference type="InParanoid" id="E3LDN4"/>
<dbReference type="Proteomes" id="UP000483820">
    <property type="component" value="Chromosome X"/>
</dbReference>
<keyword evidence="7" id="KW-0812">Transmembrane</keyword>
<evidence type="ECO:0000256" key="1">
    <source>
        <dbReference type="ARBA" id="ARBA00010617"/>
    </source>
</evidence>
<dbReference type="InterPro" id="IPR050182">
    <property type="entry name" value="Cytochrome_P450_fam2"/>
</dbReference>
<evidence type="ECO:0000256" key="2">
    <source>
        <dbReference type="ARBA" id="ARBA00022723"/>
    </source>
</evidence>
<dbReference type="PRINTS" id="PR00385">
    <property type="entry name" value="P450"/>
</dbReference>
<comment type="cofactor">
    <cofactor evidence="5">
        <name>heme</name>
        <dbReference type="ChEBI" id="CHEBI:30413"/>
    </cofactor>
</comment>
<evidence type="ECO:0000313" key="11">
    <source>
        <dbReference type="Proteomes" id="UP000483820"/>
    </source>
</evidence>
<dbReference type="EMBL" id="WUAV01000006">
    <property type="protein sequence ID" value="KAF1748067.1"/>
    <property type="molecule type" value="Genomic_DNA"/>
</dbReference>
<dbReference type="PROSITE" id="PS00086">
    <property type="entry name" value="CYTOCHROME_P450"/>
    <property type="match status" value="1"/>
</dbReference>
<dbReference type="CTD" id="9825077"/>
<dbReference type="KEGG" id="crq:GCK72_024534"/>
<dbReference type="GeneID" id="9825077"/>
<accession>E3LDN4</accession>
<dbReference type="EMBL" id="DS268407">
    <property type="protein sequence ID" value="EFO82524.1"/>
    <property type="molecule type" value="Genomic_DNA"/>
</dbReference>
<dbReference type="STRING" id="31234.E3LDN4"/>
<keyword evidence="10" id="KW-1185">Reference proteome</keyword>
<dbReference type="SUPFAM" id="SSF48264">
    <property type="entry name" value="Cytochrome P450"/>
    <property type="match status" value="1"/>
</dbReference>
<keyword evidence="7" id="KW-1133">Transmembrane helix</keyword>
<evidence type="ECO:0000256" key="6">
    <source>
        <dbReference type="RuleBase" id="RU000461"/>
    </source>
</evidence>
<sequence>MDRSTFLRVRDWTMFAISHHLIMAIYLSILQVLIPYFFPQFDYHRWFLRAFLFHLACIIVSYIVRVTTYPPGPPPMAILGNSPFVNVLCPEETFLEYREIYGPVFTLHLSKPTVILADYSTIQEALVKNGQQTSGRSSAESFVLFTGDRENGDGVILAMRQKWKDMRHEISRFMNKWYGKPMDELVLHHTRCLETELMKISETQSLVDLRDPLAGAIANVIQQITIGRNYMYQDQEFQTQLKDINSVVKEIMTAEVFFVNCYPWLRYLPEGILRKWTNYKRSGFRLQQWFRTILEEHHVNRHQGDFMSHMIDLQESKQEQFNDLSIILTCGDMWTGGMETTVTTLRWGIIYLLNNPEVQAKCHLELLNVFGNDVPDMSRMNQTHYVRATLSEIQRLANVLPWAIPHKTLEQCNIGGYEIPVNTEIIPALGATLFDPNVFESPKMFKPERFLDEEGKYRVMEEFRPFGLGPRVCLGERVARTELYLIFASLLQNFRFYLNRGDPTPVAERVIGGITAPPKPYATRVEYLGHRTIN</sequence>
<dbReference type="GO" id="GO:0008395">
    <property type="term" value="F:steroid hydroxylase activity"/>
    <property type="evidence" value="ECO:0007669"/>
    <property type="project" value="TreeGrafter"/>
</dbReference>
<dbReference type="GO" id="GO:0006082">
    <property type="term" value="P:organic acid metabolic process"/>
    <property type="evidence" value="ECO:0007669"/>
    <property type="project" value="TreeGrafter"/>
</dbReference>
<dbReference type="Pfam" id="PF00067">
    <property type="entry name" value="p450"/>
    <property type="match status" value="1"/>
</dbReference>
<evidence type="ECO:0000256" key="3">
    <source>
        <dbReference type="ARBA" id="ARBA00023004"/>
    </source>
</evidence>
<evidence type="ECO:0000313" key="10">
    <source>
        <dbReference type="Proteomes" id="UP000008281"/>
    </source>
</evidence>
<name>E3LDN4_CAERE</name>
<proteinExistence type="inferred from homology"/>
<dbReference type="GO" id="GO:0007267">
    <property type="term" value="P:cell-cell signaling"/>
    <property type="evidence" value="ECO:0007669"/>
    <property type="project" value="EnsemblMetazoa"/>
</dbReference>
<dbReference type="HOGENOM" id="CLU_001570_22_0_1"/>
<gene>
    <name evidence="8" type="primary">Cre-daf-9</name>
    <name evidence="8" type="ORF">CRE_00654</name>
    <name evidence="9" type="ORF">GCK72_024534</name>
</gene>
<feature type="binding site" description="axial binding residue" evidence="5">
    <location>
        <position position="473"/>
    </location>
    <ligand>
        <name>heme</name>
        <dbReference type="ChEBI" id="CHEBI:30413"/>
    </ligand>
    <ligandPart>
        <name>Fe</name>
        <dbReference type="ChEBI" id="CHEBI:18248"/>
    </ligandPart>
</feature>
<keyword evidence="4 6" id="KW-0503">Monooxygenase</keyword>
<dbReference type="PANTHER" id="PTHR24300:SF403">
    <property type="entry name" value="CYTOCHROME P450 306A1"/>
    <property type="match status" value="1"/>
</dbReference>
<evidence type="ECO:0000256" key="7">
    <source>
        <dbReference type="SAM" id="Phobius"/>
    </source>
</evidence>
<keyword evidence="3 5" id="KW-0408">Iron</keyword>
<dbReference type="GO" id="GO:0043025">
    <property type="term" value="C:neuronal cell body"/>
    <property type="evidence" value="ECO:0007669"/>
    <property type="project" value="EnsemblMetazoa"/>
</dbReference>
<protein>
    <submittedName>
        <fullName evidence="8">CRE-DAF-9 protein</fullName>
    </submittedName>
</protein>
<organism evidence="10">
    <name type="scientific">Caenorhabditis remanei</name>
    <name type="common">Caenorhabditis vulgaris</name>
    <dbReference type="NCBI Taxonomy" id="31234"/>
    <lineage>
        <taxon>Eukaryota</taxon>
        <taxon>Metazoa</taxon>
        <taxon>Ecdysozoa</taxon>
        <taxon>Nematoda</taxon>
        <taxon>Chromadorea</taxon>
        <taxon>Rhabditida</taxon>
        <taxon>Rhabditina</taxon>
        <taxon>Rhabditomorpha</taxon>
        <taxon>Rhabditoidea</taxon>
        <taxon>Rhabditidae</taxon>
        <taxon>Peloderinae</taxon>
        <taxon>Caenorhabditis</taxon>
    </lineage>
</organism>
<dbReference type="InterPro" id="IPR002401">
    <property type="entry name" value="Cyt_P450_E_grp-I"/>
</dbReference>
<keyword evidence="6" id="KW-0560">Oxidoreductase</keyword>
<dbReference type="OrthoDB" id="1055148at2759"/>
<dbReference type="PANTHER" id="PTHR24300">
    <property type="entry name" value="CYTOCHROME P450 508A4-RELATED"/>
    <property type="match status" value="1"/>
</dbReference>
<dbReference type="GO" id="GO:0020037">
    <property type="term" value="F:heme binding"/>
    <property type="evidence" value="ECO:0007669"/>
    <property type="project" value="InterPro"/>
</dbReference>
<evidence type="ECO:0000256" key="4">
    <source>
        <dbReference type="ARBA" id="ARBA00023033"/>
    </source>
</evidence>
<dbReference type="GO" id="GO:0048471">
    <property type="term" value="C:perinuclear region of cytoplasm"/>
    <property type="evidence" value="ECO:0007669"/>
    <property type="project" value="EnsemblMetazoa"/>
</dbReference>
<evidence type="ECO:0000256" key="5">
    <source>
        <dbReference type="PIRSR" id="PIRSR602401-1"/>
    </source>
</evidence>
<keyword evidence="2 5" id="KW-0479">Metal-binding</keyword>
<feature type="transmembrane region" description="Helical" evidence="7">
    <location>
        <begin position="12"/>
        <end position="34"/>
    </location>
</feature>
<dbReference type="GO" id="GO:0005506">
    <property type="term" value="F:iron ion binding"/>
    <property type="evidence" value="ECO:0007669"/>
    <property type="project" value="InterPro"/>
</dbReference>
<dbReference type="FunFam" id="1.10.630.10:FF:000105">
    <property type="entry name" value="Cytochrome P450 daf-9"/>
    <property type="match status" value="1"/>
</dbReference>
<comment type="similarity">
    <text evidence="1 6">Belongs to the cytochrome P450 family.</text>
</comment>
<dbReference type="CDD" id="cd20617">
    <property type="entry name" value="CYP1_2-like"/>
    <property type="match status" value="1"/>
</dbReference>
<evidence type="ECO:0000313" key="8">
    <source>
        <dbReference type="EMBL" id="EFO82524.1"/>
    </source>
</evidence>
<reference evidence="9 11" key="2">
    <citation type="submission" date="2019-12" db="EMBL/GenBank/DDBJ databases">
        <title>Chromosome-level assembly of the Caenorhabditis remanei genome.</title>
        <authorList>
            <person name="Teterina A.A."/>
            <person name="Willis J.H."/>
            <person name="Phillips P.C."/>
        </authorList>
    </citation>
    <scope>NUCLEOTIDE SEQUENCE [LARGE SCALE GENOMIC DNA]</scope>
    <source>
        <strain evidence="9 11">PX506</strain>
        <tissue evidence="9">Whole organism</tissue>
    </source>
</reference>
<dbReference type="InterPro" id="IPR036396">
    <property type="entry name" value="Cyt_P450_sf"/>
</dbReference>
<dbReference type="GO" id="GO:0006805">
    <property type="term" value="P:xenobiotic metabolic process"/>
    <property type="evidence" value="ECO:0007669"/>
    <property type="project" value="TreeGrafter"/>
</dbReference>